<gene>
    <name evidence="2" type="ORF">BU26DRAFT_228450</name>
</gene>
<reference evidence="2" key="1">
    <citation type="journal article" date="2020" name="Stud. Mycol.">
        <title>101 Dothideomycetes genomes: a test case for predicting lifestyles and emergence of pathogens.</title>
        <authorList>
            <person name="Haridas S."/>
            <person name="Albert R."/>
            <person name="Binder M."/>
            <person name="Bloem J."/>
            <person name="Labutti K."/>
            <person name="Salamov A."/>
            <person name="Andreopoulos B."/>
            <person name="Baker S."/>
            <person name="Barry K."/>
            <person name="Bills G."/>
            <person name="Bluhm B."/>
            <person name="Cannon C."/>
            <person name="Castanera R."/>
            <person name="Culley D."/>
            <person name="Daum C."/>
            <person name="Ezra D."/>
            <person name="Gonzalez J."/>
            <person name="Henrissat B."/>
            <person name="Kuo A."/>
            <person name="Liang C."/>
            <person name="Lipzen A."/>
            <person name="Lutzoni F."/>
            <person name="Magnuson J."/>
            <person name="Mondo S."/>
            <person name="Nolan M."/>
            <person name="Ohm R."/>
            <person name="Pangilinan J."/>
            <person name="Park H.-J."/>
            <person name="Ramirez L."/>
            <person name="Alfaro M."/>
            <person name="Sun H."/>
            <person name="Tritt A."/>
            <person name="Yoshinaga Y."/>
            <person name="Zwiers L.-H."/>
            <person name="Turgeon B."/>
            <person name="Goodwin S."/>
            <person name="Spatafora J."/>
            <person name="Crous P."/>
            <person name="Grigoriev I."/>
        </authorList>
    </citation>
    <scope>NUCLEOTIDE SEQUENCE</scope>
    <source>
        <strain evidence="2">CBS 122368</strain>
    </source>
</reference>
<evidence type="ECO:0000256" key="1">
    <source>
        <dbReference type="SAM" id="MobiDB-lite"/>
    </source>
</evidence>
<keyword evidence="3" id="KW-1185">Reference proteome</keyword>
<organism evidence="2 3">
    <name type="scientific">Trematosphaeria pertusa</name>
    <dbReference type="NCBI Taxonomy" id="390896"/>
    <lineage>
        <taxon>Eukaryota</taxon>
        <taxon>Fungi</taxon>
        <taxon>Dikarya</taxon>
        <taxon>Ascomycota</taxon>
        <taxon>Pezizomycotina</taxon>
        <taxon>Dothideomycetes</taxon>
        <taxon>Pleosporomycetidae</taxon>
        <taxon>Pleosporales</taxon>
        <taxon>Massarineae</taxon>
        <taxon>Trematosphaeriaceae</taxon>
        <taxon>Trematosphaeria</taxon>
    </lineage>
</organism>
<dbReference type="Proteomes" id="UP000800094">
    <property type="component" value="Unassembled WGS sequence"/>
</dbReference>
<accession>A0A6A6ITG7</accession>
<sequence>MSIEGIISITQHPPMHLIWLPHPRCTIYGLYPSKAFRSGFPWPEVRRAPHNIHTLTTFDSPLTPAQSHNPSPDLADSPSRSPSAAVPQNYAAPIPTADSRADSHGTDSPLPYQWDAADCVDGFAQGLQMAEGLARSGSAAGLDLGLRIAADLGLHRSQKGYSDRRPDSDAETPSRSLAVLHVPYSSPLLLLYCLVPSSYLDAYPVRTLPY</sequence>
<proteinExistence type="predicted"/>
<dbReference type="RefSeq" id="XP_033688700.1">
    <property type="nucleotide sequence ID" value="XM_033820825.1"/>
</dbReference>
<evidence type="ECO:0000313" key="2">
    <source>
        <dbReference type="EMBL" id="KAF2253696.1"/>
    </source>
</evidence>
<dbReference type="EMBL" id="ML987191">
    <property type="protein sequence ID" value="KAF2253696.1"/>
    <property type="molecule type" value="Genomic_DNA"/>
</dbReference>
<protein>
    <submittedName>
        <fullName evidence="2">Uncharacterized protein</fullName>
    </submittedName>
</protein>
<dbReference type="AlphaFoldDB" id="A0A6A6ITG7"/>
<feature type="compositionally biased region" description="Polar residues" evidence="1">
    <location>
        <begin position="55"/>
        <end position="70"/>
    </location>
</feature>
<evidence type="ECO:0000313" key="3">
    <source>
        <dbReference type="Proteomes" id="UP000800094"/>
    </source>
</evidence>
<name>A0A6A6ITG7_9PLEO</name>
<feature type="region of interest" description="Disordered" evidence="1">
    <location>
        <begin position="55"/>
        <end position="108"/>
    </location>
</feature>
<dbReference type="GeneID" id="54574155"/>